<dbReference type="EMBL" id="JAIWYP010000004">
    <property type="protein sequence ID" value="KAH3833399.1"/>
    <property type="molecule type" value="Genomic_DNA"/>
</dbReference>
<keyword evidence="3" id="KW-1185">Reference proteome</keyword>
<dbReference type="Proteomes" id="UP000828390">
    <property type="component" value="Unassembled WGS sequence"/>
</dbReference>
<name>A0A9D4QJ90_DREPO</name>
<accession>A0A9D4QJ90</accession>
<feature type="region of interest" description="Disordered" evidence="1">
    <location>
        <begin position="14"/>
        <end position="39"/>
    </location>
</feature>
<reference evidence="2" key="1">
    <citation type="journal article" date="2019" name="bioRxiv">
        <title>The Genome of the Zebra Mussel, Dreissena polymorpha: A Resource for Invasive Species Research.</title>
        <authorList>
            <person name="McCartney M.A."/>
            <person name="Auch B."/>
            <person name="Kono T."/>
            <person name="Mallez S."/>
            <person name="Zhang Y."/>
            <person name="Obille A."/>
            <person name="Becker A."/>
            <person name="Abrahante J.E."/>
            <person name="Garbe J."/>
            <person name="Badalamenti J.P."/>
            <person name="Herman A."/>
            <person name="Mangelson H."/>
            <person name="Liachko I."/>
            <person name="Sullivan S."/>
            <person name="Sone E.D."/>
            <person name="Koren S."/>
            <person name="Silverstein K.A.T."/>
            <person name="Beckman K.B."/>
            <person name="Gohl D.M."/>
        </authorList>
    </citation>
    <scope>NUCLEOTIDE SEQUENCE</scope>
    <source>
        <strain evidence="2">Duluth1</strain>
        <tissue evidence="2">Whole animal</tissue>
    </source>
</reference>
<evidence type="ECO:0000256" key="1">
    <source>
        <dbReference type="SAM" id="MobiDB-lite"/>
    </source>
</evidence>
<proteinExistence type="predicted"/>
<organism evidence="2 3">
    <name type="scientific">Dreissena polymorpha</name>
    <name type="common">Zebra mussel</name>
    <name type="synonym">Mytilus polymorpha</name>
    <dbReference type="NCBI Taxonomy" id="45954"/>
    <lineage>
        <taxon>Eukaryota</taxon>
        <taxon>Metazoa</taxon>
        <taxon>Spiralia</taxon>
        <taxon>Lophotrochozoa</taxon>
        <taxon>Mollusca</taxon>
        <taxon>Bivalvia</taxon>
        <taxon>Autobranchia</taxon>
        <taxon>Heteroconchia</taxon>
        <taxon>Euheterodonta</taxon>
        <taxon>Imparidentia</taxon>
        <taxon>Neoheterodontei</taxon>
        <taxon>Myida</taxon>
        <taxon>Dreissenoidea</taxon>
        <taxon>Dreissenidae</taxon>
        <taxon>Dreissena</taxon>
    </lineage>
</organism>
<evidence type="ECO:0000313" key="3">
    <source>
        <dbReference type="Proteomes" id="UP000828390"/>
    </source>
</evidence>
<gene>
    <name evidence="2" type="ORF">DPMN_106706</name>
</gene>
<reference evidence="2" key="2">
    <citation type="submission" date="2020-11" db="EMBL/GenBank/DDBJ databases">
        <authorList>
            <person name="McCartney M.A."/>
            <person name="Auch B."/>
            <person name="Kono T."/>
            <person name="Mallez S."/>
            <person name="Becker A."/>
            <person name="Gohl D.M."/>
            <person name="Silverstein K.A.T."/>
            <person name="Koren S."/>
            <person name="Bechman K.B."/>
            <person name="Herman A."/>
            <person name="Abrahante J.E."/>
            <person name="Garbe J."/>
        </authorList>
    </citation>
    <scope>NUCLEOTIDE SEQUENCE</scope>
    <source>
        <strain evidence="2">Duluth1</strain>
        <tissue evidence="2">Whole animal</tissue>
    </source>
</reference>
<dbReference type="AlphaFoldDB" id="A0A9D4QJ90"/>
<protein>
    <submittedName>
        <fullName evidence="2">Uncharacterized protein</fullName>
    </submittedName>
</protein>
<comment type="caution">
    <text evidence="2">The sequence shown here is derived from an EMBL/GenBank/DDBJ whole genome shotgun (WGS) entry which is preliminary data.</text>
</comment>
<sequence>MACGLSVQLIEYGEKRKDRNSSGSGSVNKTKLIKQRGPSEEAVTNVSISEILGQASAVLYPDALGQVQSEVFELPGTDSFKSSPVNIAESGQEPTIKDVMNCVRTIDTR</sequence>
<evidence type="ECO:0000313" key="2">
    <source>
        <dbReference type="EMBL" id="KAH3833399.1"/>
    </source>
</evidence>